<dbReference type="Gene3D" id="3.30.70.100">
    <property type="match status" value="1"/>
</dbReference>
<protein>
    <submittedName>
        <fullName evidence="1">Putative monooxygenase ydhR</fullName>
    </submittedName>
</protein>
<comment type="caution">
    <text evidence="1">The sequence shown here is derived from an EMBL/GenBank/DDBJ whole genome shotgun (WGS) entry which is preliminary data.</text>
</comment>
<dbReference type="RefSeq" id="WP_116710153.1">
    <property type="nucleotide sequence ID" value="NZ_QEKW01000013.1"/>
</dbReference>
<evidence type="ECO:0000313" key="1">
    <source>
        <dbReference type="EMBL" id="PVZ06406.1"/>
    </source>
</evidence>
<dbReference type="InterPro" id="IPR014910">
    <property type="entry name" value="YdhR"/>
</dbReference>
<evidence type="ECO:0000313" key="2">
    <source>
        <dbReference type="Proteomes" id="UP000245639"/>
    </source>
</evidence>
<dbReference type="InterPro" id="IPR011008">
    <property type="entry name" value="Dimeric_a/b-barrel"/>
</dbReference>
<dbReference type="OrthoDB" id="1440627at2"/>
<keyword evidence="2" id="KW-1185">Reference proteome</keyword>
<keyword evidence="1" id="KW-0503">Monooxygenase</keyword>
<sequence>MYVRIVTFRLWGTTGDQYRQHAEEIAPAFLAWPGLHSKIWLADPEHHVYGGVYVFASRADADASRETEIFRRMQTDPTFADLTIREFDTLAAPTSVTAPELVRS</sequence>
<dbReference type="SUPFAM" id="SSF54909">
    <property type="entry name" value="Dimeric alpha+beta barrel"/>
    <property type="match status" value="1"/>
</dbReference>
<dbReference type="GO" id="GO:0004497">
    <property type="term" value="F:monooxygenase activity"/>
    <property type="evidence" value="ECO:0007669"/>
    <property type="project" value="UniProtKB-KW"/>
</dbReference>
<dbReference type="Proteomes" id="UP000245639">
    <property type="component" value="Unassembled WGS sequence"/>
</dbReference>
<reference evidence="1 2" key="1">
    <citation type="submission" date="2018-04" db="EMBL/GenBank/DDBJ databases">
        <title>Genomic Encyclopedia of Type Strains, Phase IV (KMG-IV): sequencing the most valuable type-strain genomes for metagenomic binning, comparative biology and taxonomic classification.</title>
        <authorList>
            <person name="Goeker M."/>
        </authorList>
    </citation>
    <scope>NUCLEOTIDE SEQUENCE [LARGE SCALE GENOMIC DNA]</scope>
    <source>
        <strain evidence="1 2">DSM 45771</strain>
    </source>
</reference>
<name>A0A2U1F2L1_9PSEU</name>
<dbReference type="Pfam" id="PF08803">
    <property type="entry name" value="ydhR"/>
    <property type="match status" value="1"/>
</dbReference>
<gene>
    <name evidence="1" type="ORF">C8D89_113144</name>
</gene>
<organism evidence="1 2">
    <name type="scientific">Actinomycetospora cinnamomea</name>
    <dbReference type="NCBI Taxonomy" id="663609"/>
    <lineage>
        <taxon>Bacteria</taxon>
        <taxon>Bacillati</taxon>
        <taxon>Actinomycetota</taxon>
        <taxon>Actinomycetes</taxon>
        <taxon>Pseudonocardiales</taxon>
        <taxon>Pseudonocardiaceae</taxon>
        <taxon>Actinomycetospora</taxon>
    </lineage>
</organism>
<keyword evidence="1" id="KW-0560">Oxidoreductase</keyword>
<accession>A0A2U1F2L1</accession>
<dbReference type="EMBL" id="QEKW01000013">
    <property type="protein sequence ID" value="PVZ06406.1"/>
    <property type="molecule type" value="Genomic_DNA"/>
</dbReference>
<dbReference type="AlphaFoldDB" id="A0A2U1F2L1"/>
<proteinExistence type="predicted"/>